<dbReference type="EMBL" id="CM009290">
    <property type="protein sequence ID" value="PNT53534.1"/>
    <property type="molecule type" value="Genomic_DNA"/>
</dbReference>
<dbReference type="AlphaFoldDB" id="A0A2K2BUT5"/>
<accession>A0A2K2BUT5</accession>
<evidence type="ECO:0000313" key="2">
    <source>
        <dbReference type="Proteomes" id="UP000006729"/>
    </source>
</evidence>
<organism evidence="1 2">
    <name type="scientific">Populus trichocarpa</name>
    <name type="common">Western balsam poplar</name>
    <name type="synonym">Populus balsamifera subsp. trichocarpa</name>
    <dbReference type="NCBI Taxonomy" id="3694"/>
    <lineage>
        <taxon>Eukaryota</taxon>
        <taxon>Viridiplantae</taxon>
        <taxon>Streptophyta</taxon>
        <taxon>Embryophyta</taxon>
        <taxon>Tracheophyta</taxon>
        <taxon>Spermatophyta</taxon>
        <taxon>Magnoliopsida</taxon>
        <taxon>eudicotyledons</taxon>
        <taxon>Gunneridae</taxon>
        <taxon>Pentapetalae</taxon>
        <taxon>rosids</taxon>
        <taxon>fabids</taxon>
        <taxon>Malpighiales</taxon>
        <taxon>Salicaceae</taxon>
        <taxon>Saliceae</taxon>
        <taxon>Populus</taxon>
    </lineage>
</organism>
<protein>
    <submittedName>
        <fullName evidence="1">Uncharacterized protein</fullName>
    </submittedName>
</protein>
<keyword evidence="2" id="KW-1185">Reference proteome</keyword>
<sequence length="77" mass="9065">MLDFPIHVGYSEYMLSIDLCLLGAKAKLTWLILLGGLFFWTREVDYLVLVVPRRYQNDLANGLRIFYASEQHIRHYS</sequence>
<gene>
    <name evidence="1" type="ORF">POPTR_001G090100</name>
</gene>
<reference evidence="1 2" key="1">
    <citation type="journal article" date="2006" name="Science">
        <title>The genome of black cottonwood, Populus trichocarpa (Torr. &amp; Gray).</title>
        <authorList>
            <person name="Tuskan G.A."/>
            <person name="Difazio S."/>
            <person name="Jansson S."/>
            <person name="Bohlmann J."/>
            <person name="Grigoriev I."/>
            <person name="Hellsten U."/>
            <person name="Putnam N."/>
            <person name="Ralph S."/>
            <person name="Rombauts S."/>
            <person name="Salamov A."/>
            <person name="Schein J."/>
            <person name="Sterck L."/>
            <person name="Aerts A."/>
            <person name="Bhalerao R.R."/>
            <person name="Bhalerao R.P."/>
            <person name="Blaudez D."/>
            <person name="Boerjan W."/>
            <person name="Brun A."/>
            <person name="Brunner A."/>
            <person name="Busov V."/>
            <person name="Campbell M."/>
            <person name="Carlson J."/>
            <person name="Chalot M."/>
            <person name="Chapman J."/>
            <person name="Chen G.L."/>
            <person name="Cooper D."/>
            <person name="Coutinho P.M."/>
            <person name="Couturier J."/>
            <person name="Covert S."/>
            <person name="Cronk Q."/>
            <person name="Cunningham R."/>
            <person name="Davis J."/>
            <person name="Degroeve S."/>
            <person name="Dejardin A."/>
            <person name="Depamphilis C."/>
            <person name="Detter J."/>
            <person name="Dirks B."/>
            <person name="Dubchak I."/>
            <person name="Duplessis S."/>
            <person name="Ehlting J."/>
            <person name="Ellis B."/>
            <person name="Gendler K."/>
            <person name="Goodstein D."/>
            <person name="Gribskov M."/>
            <person name="Grimwood J."/>
            <person name="Groover A."/>
            <person name="Gunter L."/>
            <person name="Hamberger B."/>
            <person name="Heinze B."/>
            <person name="Helariutta Y."/>
            <person name="Henrissat B."/>
            <person name="Holligan D."/>
            <person name="Holt R."/>
            <person name="Huang W."/>
            <person name="Islam-Faridi N."/>
            <person name="Jones S."/>
            <person name="Jones-Rhoades M."/>
            <person name="Jorgensen R."/>
            <person name="Joshi C."/>
            <person name="Kangasjarvi J."/>
            <person name="Karlsson J."/>
            <person name="Kelleher C."/>
            <person name="Kirkpatrick R."/>
            <person name="Kirst M."/>
            <person name="Kohler A."/>
            <person name="Kalluri U."/>
            <person name="Larimer F."/>
            <person name="Leebens-Mack J."/>
            <person name="Leple J.C."/>
            <person name="Locascio P."/>
            <person name="Lou Y."/>
            <person name="Lucas S."/>
            <person name="Martin F."/>
            <person name="Montanini B."/>
            <person name="Napoli C."/>
            <person name="Nelson D.R."/>
            <person name="Nelson C."/>
            <person name="Nieminen K."/>
            <person name="Nilsson O."/>
            <person name="Pereda V."/>
            <person name="Peter G."/>
            <person name="Philippe R."/>
            <person name="Pilate G."/>
            <person name="Poliakov A."/>
            <person name="Razumovskaya J."/>
            <person name="Richardson P."/>
            <person name="Rinaldi C."/>
            <person name="Ritland K."/>
            <person name="Rouze P."/>
            <person name="Ryaboy D."/>
            <person name="Schmutz J."/>
            <person name="Schrader J."/>
            <person name="Segerman B."/>
            <person name="Shin H."/>
            <person name="Siddiqui A."/>
            <person name="Sterky F."/>
            <person name="Terry A."/>
            <person name="Tsai C.J."/>
            <person name="Uberbacher E."/>
            <person name="Unneberg P."/>
            <person name="Vahala J."/>
            <person name="Wall K."/>
            <person name="Wessler S."/>
            <person name="Yang G."/>
            <person name="Yin T."/>
            <person name="Douglas C."/>
            <person name="Marra M."/>
            <person name="Sandberg G."/>
            <person name="Van de Peer Y."/>
            <person name="Rokhsar D."/>
        </authorList>
    </citation>
    <scope>NUCLEOTIDE SEQUENCE [LARGE SCALE GENOMIC DNA]</scope>
    <source>
        <strain evidence="2">cv. Nisqually</strain>
    </source>
</reference>
<proteinExistence type="predicted"/>
<dbReference type="Proteomes" id="UP000006729">
    <property type="component" value="Chromosome 1"/>
</dbReference>
<name>A0A2K2BUT5_POPTR</name>
<evidence type="ECO:0000313" key="1">
    <source>
        <dbReference type="EMBL" id="PNT53534.1"/>
    </source>
</evidence>
<dbReference type="InParanoid" id="A0A2K2BUT5"/>